<dbReference type="WBParaSite" id="MhA1_Contig309.frz3.gene3">
    <property type="protein sequence ID" value="MhA1_Contig309.frz3.gene3"/>
    <property type="gene ID" value="MhA1_Contig309.frz3.gene3"/>
</dbReference>
<dbReference type="AlphaFoldDB" id="A0A1I8BLG3"/>
<name>A0A1I8BLG3_MELHA</name>
<proteinExistence type="inferred from homology"/>
<dbReference type="GO" id="GO:0005840">
    <property type="term" value="C:ribosome"/>
    <property type="evidence" value="ECO:0007669"/>
    <property type="project" value="UniProtKB-KW"/>
</dbReference>
<evidence type="ECO:0000313" key="4">
    <source>
        <dbReference type="Proteomes" id="UP000095281"/>
    </source>
</evidence>
<organism evidence="4 5">
    <name type="scientific">Meloidogyne hapla</name>
    <name type="common">Root-knot nematode worm</name>
    <dbReference type="NCBI Taxonomy" id="6305"/>
    <lineage>
        <taxon>Eukaryota</taxon>
        <taxon>Metazoa</taxon>
        <taxon>Ecdysozoa</taxon>
        <taxon>Nematoda</taxon>
        <taxon>Chromadorea</taxon>
        <taxon>Rhabditida</taxon>
        <taxon>Tylenchina</taxon>
        <taxon>Tylenchomorpha</taxon>
        <taxon>Tylenchoidea</taxon>
        <taxon>Meloidogynidae</taxon>
        <taxon>Meloidogyninae</taxon>
        <taxon>Meloidogyne</taxon>
    </lineage>
</organism>
<evidence type="ECO:0000256" key="3">
    <source>
        <dbReference type="ARBA" id="ARBA00023274"/>
    </source>
</evidence>
<keyword evidence="3" id="KW-0687">Ribonucleoprotein</keyword>
<reference evidence="5" key="1">
    <citation type="submission" date="2016-11" db="UniProtKB">
        <authorList>
            <consortium name="WormBaseParasite"/>
        </authorList>
    </citation>
    <scope>IDENTIFICATION</scope>
</reference>
<protein>
    <submittedName>
        <fullName evidence="5">39S ribosomal protein L33, mitochondrial</fullName>
    </submittedName>
</protein>
<accession>A0A1I8BLG3</accession>
<keyword evidence="2" id="KW-0689">Ribosomal protein</keyword>
<dbReference type="Gene3D" id="2.20.28.120">
    <property type="entry name" value="Ribosomal protein L33"/>
    <property type="match status" value="1"/>
</dbReference>
<evidence type="ECO:0000256" key="2">
    <source>
        <dbReference type="ARBA" id="ARBA00022980"/>
    </source>
</evidence>
<dbReference type="GO" id="GO:1990904">
    <property type="term" value="C:ribonucleoprotein complex"/>
    <property type="evidence" value="ECO:0007669"/>
    <property type="project" value="UniProtKB-KW"/>
</dbReference>
<evidence type="ECO:0000256" key="1">
    <source>
        <dbReference type="ARBA" id="ARBA00007596"/>
    </source>
</evidence>
<evidence type="ECO:0000313" key="5">
    <source>
        <dbReference type="WBParaSite" id="MhA1_Contig309.frz3.gene3"/>
    </source>
</evidence>
<dbReference type="Proteomes" id="UP000095281">
    <property type="component" value="Unplaced"/>
</dbReference>
<dbReference type="OMA" id="KAMYNIA"/>
<dbReference type="InterPro" id="IPR038584">
    <property type="entry name" value="Ribosomal_bL33_sf"/>
</dbReference>
<sequence length="70" mass="7997">MAKKTKYLIVRLVSVISNTSKVWVRSREAPEAKGVFYDPAVGKEVLFVEKEHIKGKDFLPPRVKERLGLL</sequence>
<keyword evidence="4" id="KW-1185">Reference proteome</keyword>
<comment type="similarity">
    <text evidence="1">Belongs to the bacterial ribosomal protein bL33 family.</text>
</comment>